<keyword evidence="2" id="KW-1185">Reference proteome</keyword>
<dbReference type="VEuPathDB" id="FungiDB:NFIA_030760"/>
<dbReference type="HOGENOM" id="CLU_079949_0_0_1"/>
<organism evidence="1 2">
    <name type="scientific">Neosartorya fischeri (strain ATCC 1020 / DSM 3700 / CBS 544.65 / FGSC A1164 / JCM 1740 / NRRL 181 / WB 181)</name>
    <name type="common">Aspergillus fischerianus</name>
    <dbReference type="NCBI Taxonomy" id="331117"/>
    <lineage>
        <taxon>Eukaryota</taxon>
        <taxon>Fungi</taxon>
        <taxon>Dikarya</taxon>
        <taxon>Ascomycota</taxon>
        <taxon>Pezizomycotina</taxon>
        <taxon>Eurotiomycetes</taxon>
        <taxon>Eurotiomycetidae</taxon>
        <taxon>Eurotiales</taxon>
        <taxon>Aspergillaceae</taxon>
        <taxon>Aspergillus</taxon>
        <taxon>Aspergillus subgen. Fumigati</taxon>
    </lineage>
</organism>
<dbReference type="GeneID" id="4589101"/>
<dbReference type="AlphaFoldDB" id="A1DA12"/>
<dbReference type="Proteomes" id="UP000006702">
    <property type="component" value="Unassembled WGS sequence"/>
</dbReference>
<protein>
    <submittedName>
        <fullName evidence="1">Rieske [2Fe-2S] domain protein</fullName>
    </submittedName>
</protein>
<dbReference type="Gene3D" id="2.102.10.10">
    <property type="entry name" value="Rieske [2Fe-2S] iron-sulphur domain"/>
    <property type="match status" value="1"/>
</dbReference>
<dbReference type="OMA" id="KHDWSFD"/>
<accession>A1DA12</accession>
<sequence>MPTEFTQFVRKSATSLTLAMNPFRAPSRLEGAWHKVGLASTFPDVNIDYDGRRITAKCKAFRIPNPNTNGPQDARCPVEADIDLPGDLKDQGSLFDIEDFGVVLSAGITCPKHGWSFDLFSGQSDRGNYKLKVWEVQLRDPPASTDGASKATDKEVWVRRKPRIG</sequence>
<dbReference type="SUPFAM" id="SSF50022">
    <property type="entry name" value="ISP domain"/>
    <property type="match status" value="1"/>
</dbReference>
<dbReference type="GO" id="GO:0051537">
    <property type="term" value="F:2 iron, 2 sulfur cluster binding"/>
    <property type="evidence" value="ECO:0007669"/>
    <property type="project" value="InterPro"/>
</dbReference>
<evidence type="ECO:0000313" key="1">
    <source>
        <dbReference type="EMBL" id="EAW20643.1"/>
    </source>
</evidence>
<dbReference type="RefSeq" id="XP_001262540.1">
    <property type="nucleotide sequence ID" value="XM_001262539.1"/>
</dbReference>
<proteinExistence type="predicted"/>
<name>A1DA12_NEOFI</name>
<dbReference type="OrthoDB" id="426882at2759"/>
<dbReference type="InterPro" id="IPR036922">
    <property type="entry name" value="Rieske_2Fe-2S_sf"/>
</dbReference>
<dbReference type="eggNOG" id="ENOG502S3ET">
    <property type="taxonomic scope" value="Eukaryota"/>
</dbReference>
<reference evidence="2" key="1">
    <citation type="journal article" date="2008" name="PLoS Genet.">
        <title>Genomic islands in the pathogenic filamentous fungus Aspergillus fumigatus.</title>
        <authorList>
            <person name="Fedorova N.D."/>
            <person name="Khaldi N."/>
            <person name="Joardar V.S."/>
            <person name="Maiti R."/>
            <person name="Amedeo P."/>
            <person name="Anderson M.J."/>
            <person name="Crabtree J."/>
            <person name="Silva J.C."/>
            <person name="Badger J.H."/>
            <person name="Albarraq A."/>
            <person name="Angiuoli S."/>
            <person name="Bussey H."/>
            <person name="Bowyer P."/>
            <person name="Cotty P.J."/>
            <person name="Dyer P.S."/>
            <person name="Egan A."/>
            <person name="Galens K."/>
            <person name="Fraser-Liggett C.M."/>
            <person name="Haas B.J."/>
            <person name="Inman J.M."/>
            <person name="Kent R."/>
            <person name="Lemieux S."/>
            <person name="Malavazi I."/>
            <person name="Orvis J."/>
            <person name="Roemer T."/>
            <person name="Ronning C.M."/>
            <person name="Sundaram J.P."/>
            <person name="Sutton G."/>
            <person name="Turner G."/>
            <person name="Venter J.C."/>
            <person name="White O.R."/>
            <person name="Whitty B.R."/>
            <person name="Youngman P."/>
            <person name="Wolfe K.H."/>
            <person name="Goldman G.H."/>
            <person name="Wortman J.R."/>
            <person name="Jiang B."/>
            <person name="Denning D.W."/>
            <person name="Nierman W.C."/>
        </authorList>
    </citation>
    <scope>NUCLEOTIDE SEQUENCE [LARGE SCALE GENOMIC DNA]</scope>
    <source>
        <strain evidence="2">ATCC 1020 / DSM 3700 / CBS 544.65 / FGSC A1164 / JCM 1740 / NRRL 181 / WB 181</strain>
    </source>
</reference>
<dbReference type="EMBL" id="DS027693">
    <property type="protein sequence ID" value="EAW20643.1"/>
    <property type="molecule type" value="Genomic_DNA"/>
</dbReference>
<gene>
    <name evidence="1" type="ORF">NFIA_030760</name>
</gene>
<evidence type="ECO:0000313" key="2">
    <source>
        <dbReference type="Proteomes" id="UP000006702"/>
    </source>
</evidence>
<dbReference type="KEGG" id="nfi:NFIA_030760"/>